<name>A0ABY6IVG9_9BACT</name>
<evidence type="ECO:0000256" key="3">
    <source>
        <dbReference type="SAM" id="SignalP"/>
    </source>
</evidence>
<feature type="signal peptide" evidence="3">
    <location>
        <begin position="1"/>
        <end position="17"/>
    </location>
</feature>
<evidence type="ECO:0000259" key="4">
    <source>
        <dbReference type="SMART" id="SM00065"/>
    </source>
</evidence>
<dbReference type="Pfam" id="PF06580">
    <property type="entry name" value="His_kinase"/>
    <property type="match status" value="1"/>
</dbReference>
<evidence type="ECO:0000256" key="2">
    <source>
        <dbReference type="SAM" id="Phobius"/>
    </source>
</evidence>
<feature type="chain" id="PRO_5047351489" evidence="3">
    <location>
        <begin position="18"/>
        <end position="1161"/>
    </location>
</feature>
<keyword evidence="2" id="KW-0472">Membrane</keyword>
<feature type="domain" description="GAF" evidence="4">
    <location>
        <begin position="790"/>
        <end position="937"/>
    </location>
</feature>
<dbReference type="InterPro" id="IPR015943">
    <property type="entry name" value="WD40/YVTN_repeat-like_dom_sf"/>
</dbReference>
<organism evidence="5 6">
    <name type="scientific">Chitinophaga horti</name>
    <dbReference type="NCBI Taxonomy" id="2920382"/>
    <lineage>
        <taxon>Bacteria</taxon>
        <taxon>Pseudomonadati</taxon>
        <taxon>Bacteroidota</taxon>
        <taxon>Chitinophagia</taxon>
        <taxon>Chitinophagales</taxon>
        <taxon>Chitinophagaceae</taxon>
        <taxon>Chitinophaga</taxon>
    </lineage>
</organism>
<keyword evidence="3" id="KW-0732">Signal</keyword>
<evidence type="ECO:0000256" key="1">
    <source>
        <dbReference type="SAM" id="Coils"/>
    </source>
</evidence>
<dbReference type="Proteomes" id="UP001162741">
    <property type="component" value="Chromosome"/>
</dbReference>
<sequence>MAALWLLSILPLLRAQAQLPDYHLQMFGYSYGIKGGTITSAARDAQGYLWILGPRALTRFDGKHTRDFSLPDRMSSLLCDHNGRIWVLTAKGVFRYKDDFRGFQPLTVTGSTPGKIFEHRDKSVWLLTREGFLKYDEATGIFRPALSELTDTRAFDPTFTTSYGHTFFYAKDSLYAYHSTAHRTRSLPLHDYKSIFAINEDSVMVSSWNNNSYWYNFRAQRITPVVYNNELLTVRCFTRLDANRFLVVAAQGIFEYHLKEGTYIPLRFFVNGLPVLAGDYASYAFTDPWGYAWMATIDGMARFPLQQSEFGLVRISSFTNDRSIAVNNVRRMLEDKQGNIWMATGAGFVSWQQQSGKWQFFEPMPGSAKQLQHPSIRGMSYDGRYLILGPTNFGPWLFEPSTKRYSRPRYANEYVRKLAEQDFFDDILTLRNGHHLFMGRDALYLLDGRTYEMDTLNNPAAHQNTNNAFQGTDGIVWLATNRGLHCFDADMQYLGAVSYPDSSTFVSAGYMRADNQLLFAVNGKLYIAKYAHGKVIVQLMAAPAFAQAFINILYQDQQDVIWAASENGIYRFDPHTNQLQLFDHTDNVQGYGFNNNAWLVSKAGTLFFGGNNGINYLTSPTLLNNDQTPPVIFSQIRINNNDTLIYELGDQPTLSYSQNTLDFTFSCPYFNNPDKVQYRYQLAGLDTSWKFLGNNNVVRLISLPPGKYELQVQASLNGVDWIPAKKNFGFRIDAPYWRKWWFLAPVILFGVFALWMYVRNRNRKLKEKEEELDTEQAINYFASSLYEHQQTDHILWDVARNCIGRLHFEDCVIYLVDEERNVLVQKAAHGPKSHLRFEVKTPLEIPVGRGITGSVAATGKAEIIHDTTKDPRYIVDDKVRYSEITVPIVFGDQVLGVIDCEHSQKRFFTQKHLSILTTIASLCANKIARARAEAEKRAAERILMDTQQKMADMEMQALRAQMNPHFIFNCLNSINRYIVKSDQATASLYLTKFAKLIRLILDNSNSKHVILSNELEALKLYIDMEALRFDKKFSYEIVVQRNVNPDSVEVPPLIIQPYVENAIWHGLLHKQTVGHLKIELCMPQEGMLQCTIEDNGIGREKAQELKSKTATTKKSLGMKITENRLSLLNKHAALNASVDIINLYEPDQSAAGTKVILKIPV</sequence>
<dbReference type="InterPro" id="IPR029016">
    <property type="entry name" value="GAF-like_dom_sf"/>
</dbReference>
<dbReference type="Pfam" id="PF07495">
    <property type="entry name" value="Y_Y_Y"/>
    <property type="match status" value="1"/>
</dbReference>
<keyword evidence="1" id="KW-0175">Coiled coil</keyword>
<dbReference type="Gene3D" id="3.30.565.10">
    <property type="entry name" value="Histidine kinase-like ATPase, C-terminal domain"/>
    <property type="match status" value="1"/>
</dbReference>
<dbReference type="SMART" id="SM00065">
    <property type="entry name" value="GAF"/>
    <property type="match status" value="1"/>
</dbReference>
<dbReference type="SUPFAM" id="SSF63829">
    <property type="entry name" value="Calcium-dependent phosphotriesterase"/>
    <property type="match status" value="2"/>
</dbReference>
<evidence type="ECO:0000313" key="5">
    <source>
        <dbReference type="EMBL" id="UYQ91285.1"/>
    </source>
</evidence>
<dbReference type="Pfam" id="PF07494">
    <property type="entry name" value="Reg_prop"/>
    <property type="match status" value="1"/>
</dbReference>
<keyword evidence="5" id="KW-0418">Kinase</keyword>
<dbReference type="PANTHER" id="PTHR34220">
    <property type="entry name" value="SENSOR HISTIDINE KINASE YPDA"/>
    <property type="match status" value="1"/>
</dbReference>
<dbReference type="RefSeq" id="WP_264279741.1">
    <property type="nucleotide sequence ID" value="NZ_CP107006.1"/>
</dbReference>
<dbReference type="Gene3D" id="2.130.10.10">
    <property type="entry name" value="YVTN repeat-like/Quinoprotein amine dehydrogenase"/>
    <property type="match status" value="2"/>
</dbReference>
<protein>
    <submittedName>
        <fullName evidence="5">Histidine kinase</fullName>
    </submittedName>
</protein>
<dbReference type="SUPFAM" id="SSF55874">
    <property type="entry name" value="ATPase domain of HSP90 chaperone/DNA topoisomerase II/histidine kinase"/>
    <property type="match status" value="1"/>
</dbReference>
<dbReference type="InterPro" id="IPR003018">
    <property type="entry name" value="GAF"/>
</dbReference>
<evidence type="ECO:0000313" key="6">
    <source>
        <dbReference type="Proteomes" id="UP001162741"/>
    </source>
</evidence>
<dbReference type="EMBL" id="CP107006">
    <property type="protein sequence ID" value="UYQ91285.1"/>
    <property type="molecule type" value="Genomic_DNA"/>
</dbReference>
<feature type="transmembrane region" description="Helical" evidence="2">
    <location>
        <begin position="740"/>
        <end position="758"/>
    </location>
</feature>
<dbReference type="SUPFAM" id="SSF55781">
    <property type="entry name" value="GAF domain-like"/>
    <property type="match status" value="1"/>
</dbReference>
<dbReference type="InterPro" id="IPR050640">
    <property type="entry name" value="Bact_2-comp_sensor_kinase"/>
</dbReference>
<keyword evidence="5" id="KW-0808">Transferase</keyword>
<keyword evidence="2" id="KW-0812">Transmembrane</keyword>
<dbReference type="Gene3D" id="2.60.40.10">
    <property type="entry name" value="Immunoglobulins"/>
    <property type="match status" value="1"/>
</dbReference>
<reference evidence="5" key="1">
    <citation type="submission" date="2022-10" db="EMBL/GenBank/DDBJ databases">
        <title>Chitinophaga sp. nov., isolated from soil.</title>
        <authorList>
            <person name="Jeon C.O."/>
        </authorList>
    </citation>
    <scope>NUCLEOTIDE SEQUENCE</scope>
    <source>
        <strain evidence="5">R8</strain>
    </source>
</reference>
<dbReference type="InterPro" id="IPR010559">
    <property type="entry name" value="Sig_transdc_His_kin_internal"/>
</dbReference>
<dbReference type="InterPro" id="IPR013783">
    <property type="entry name" value="Ig-like_fold"/>
</dbReference>
<dbReference type="PANTHER" id="PTHR34220:SF7">
    <property type="entry name" value="SENSOR HISTIDINE KINASE YPDA"/>
    <property type="match status" value="1"/>
</dbReference>
<keyword evidence="6" id="KW-1185">Reference proteome</keyword>
<feature type="coiled-coil region" evidence="1">
    <location>
        <begin position="929"/>
        <end position="963"/>
    </location>
</feature>
<proteinExistence type="predicted"/>
<dbReference type="InterPro" id="IPR011110">
    <property type="entry name" value="Reg_prop"/>
</dbReference>
<accession>A0ABY6IVG9</accession>
<dbReference type="InterPro" id="IPR011123">
    <property type="entry name" value="Y_Y_Y"/>
</dbReference>
<dbReference type="GO" id="GO:0016301">
    <property type="term" value="F:kinase activity"/>
    <property type="evidence" value="ECO:0007669"/>
    <property type="project" value="UniProtKB-KW"/>
</dbReference>
<keyword evidence="2" id="KW-1133">Transmembrane helix</keyword>
<dbReference type="Gene3D" id="3.30.450.40">
    <property type="match status" value="1"/>
</dbReference>
<dbReference type="Pfam" id="PF13185">
    <property type="entry name" value="GAF_2"/>
    <property type="match status" value="1"/>
</dbReference>
<gene>
    <name evidence="5" type="ORF">MKQ68_14425</name>
</gene>
<dbReference type="InterPro" id="IPR036890">
    <property type="entry name" value="HATPase_C_sf"/>
</dbReference>